<protein>
    <submittedName>
        <fullName evidence="5">Hydrolase TatD</fullName>
    </submittedName>
</protein>
<feature type="binding site" evidence="3">
    <location>
        <position position="12"/>
    </location>
    <ligand>
        <name>a divalent metal cation</name>
        <dbReference type="ChEBI" id="CHEBI:60240"/>
        <label>1</label>
    </ligand>
</feature>
<evidence type="ECO:0000313" key="5">
    <source>
        <dbReference type="EMBL" id="PIR91365.1"/>
    </source>
</evidence>
<feature type="binding site" evidence="3">
    <location>
        <position position="182"/>
    </location>
    <ligand>
        <name>a divalent metal cation</name>
        <dbReference type="ChEBI" id="CHEBI:60240"/>
        <label>2</label>
    </ligand>
</feature>
<evidence type="ECO:0000256" key="3">
    <source>
        <dbReference type="PIRSR" id="PIRSR005902-1"/>
    </source>
</evidence>
<dbReference type="PANTHER" id="PTHR46124">
    <property type="entry name" value="D-AMINOACYL-TRNA DEACYLASE"/>
    <property type="match status" value="1"/>
</dbReference>
<dbReference type="PIRSF" id="PIRSF005902">
    <property type="entry name" value="DNase_TatD"/>
    <property type="match status" value="1"/>
</dbReference>
<feature type="binding site" evidence="3">
    <location>
        <position position="154"/>
    </location>
    <ligand>
        <name>a divalent metal cation</name>
        <dbReference type="ChEBI" id="CHEBI:60240"/>
        <label>2</label>
    </ligand>
</feature>
<dbReference type="PROSITE" id="PS01137">
    <property type="entry name" value="TATD_1"/>
    <property type="match status" value="1"/>
</dbReference>
<evidence type="ECO:0000256" key="1">
    <source>
        <dbReference type="ARBA" id="ARBA00022723"/>
    </source>
</evidence>
<accession>A0A2H0UX27</accession>
<dbReference type="InterPro" id="IPR032466">
    <property type="entry name" value="Metal_Hydrolase"/>
</dbReference>
<dbReference type="NCBIfam" id="TIGR00010">
    <property type="entry name" value="YchF/TatD family DNA exonuclease"/>
    <property type="match status" value="1"/>
</dbReference>
<feature type="region of interest" description="Disordered" evidence="4">
    <location>
        <begin position="274"/>
        <end position="297"/>
    </location>
</feature>
<dbReference type="Gene3D" id="3.20.20.140">
    <property type="entry name" value="Metal-dependent hydrolases"/>
    <property type="match status" value="1"/>
</dbReference>
<dbReference type="FunFam" id="3.20.20.140:FF:000005">
    <property type="entry name" value="TatD family hydrolase"/>
    <property type="match status" value="1"/>
</dbReference>
<dbReference type="GO" id="GO:0046872">
    <property type="term" value="F:metal ion binding"/>
    <property type="evidence" value="ECO:0007669"/>
    <property type="project" value="UniProtKB-KW"/>
</dbReference>
<evidence type="ECO:0000256" key="4">
    <source>
        <dbReference type="SAM" id="MobiDB-lite"/>
    </source>
</evidence>
<dbReference type="PANTHER" id="PTHR46124:SF2">
    <property type="entry name" value="D-AMINOACYL-TRNA DEACYLASE"/>
    <property type="match status" value="1"/>
</dbReference>
<proteinExistence type="predicted"/>
<dbReference type="GO" id="GO:0004536">
    <property type="term" value="F:DNA nuclease activity"/>
    <property type="evidence" value="ECO:0007669"/>
    <property type="project" value="InterPro"/>
</dbReference>
<feature type="compositionally biased region" description="Low complexity" evidence="4">
    <location>
        <begin position="284"/>
        <end position="297"/>
    </location>
</feature>
<keyword evidence="2 5" id="KW-0378">Hydrolase</keyword>
<dbReference type="InterPro" id="IPR018228">
    <property type="entry name" value="DNase_TatD-rel_CS"/>
</dbReference>
<dbReference type="EMBL" id="PFAU01000013">
    <property type="protein sequence ID" value="PIR91365.1"/>
    <property type="molecule type" value="Genomic_DNA"/>
</dbReference>
<dbReference type="GO" id="GO:0016788">
    <property type="term" value="F:hydrolase activity, acting on ester bonds"/>
    <property type="evidence" value="ECO:0007669"/>
    <property type="project" value="InterPro"/>
</dbReference>
<dbReference type="Pfam" id="PF01026">
    <property type="entry name" value="TatD_DNase"/>
    <property type="match status" value="1"/>
</dbReference>
<name>A0A2H0UX27_9BACT</name>
<evidence type="ECO:0000256" key="2">
    <source>
        <dbReference type="ARBA" id="ARBA00022801"/>
    </source>
</evidence>
<gene>
    <name evidence="5" type="ORF">COU02_00520</name>
</gene>
<dbReference type="CDD" id="cd01310">
    <property type="entry name" value="TatD_DNAse"/>
    <property type="match status" value="1"/>
</dbReference>
<dbReference type="InterPro" id="IPR015991">
    <property type="entry name" value="TatD/YcfH-like"/>
</dbReference>
<feature type="binding site" evidence="3">
    <location>
        <position position="229"/>
    </location>
    <ligand>
        <name>a divalent metal cation</name>
        <dbReference type="ChEBI" id="CHEBI:60240"/>
        <label>1</label>
    </ligand>
</feature>
<dbReference type="SUPFAM" id="SSF51556">
    <property type="entry name" value="Metallo-dependent hydrolases"/>
    <property type="match status" value="1"/>
</dbReference>
<organism evidence="5 6">
    <name type="scientific">bacterium (Candidatus Gribaldobacteria) CG10_big_fil_rev_8_21_14_0_10_37_46</name>
    <dbReference type="NCBI Taxonomy" id="2014276"/>
    <lineage>
        <taxon>Bacteria</taxon>
        <taxon>Candidatus Gribaldobacteria</taxon>
    </lineage>
</organism>
<sequence length="317" mass="36318">MRKNYLIDTHAHLNFSDYDKDRDEVIKKCLDNNVWMINVGTDYESSKKAIDISEKYSQGIFASVGMHPENIGKEVFNLGKYKELAHSTRSSAEAHSKPSGQAKSKVVAIGEIGLDYWDCPKTKKKQAEFKEKQKKLFLEQLNLARELNLPVIFHCRKAHNDLLEILDYKLKTKNYKLFGVIHCFTGNWEQAKKYLDMGFYLGFNGIIFKLNLDEIIKKTPLNRILIETDCPYLTPPPMEGRNEPLYVKYIAEKIAEIKNIRAKRTLFSSSPSFSLRENSVGNESKASSSPSLSLRESSVFEEVAEKTTQNAKNLFNL</sequence>
<dbReference type="Proteomes" id="UP000230882">
    <property type="component" value="Unassembled WGS sequence"/>
</dbReference>
<dbReference type="AlphaFoldDB" id="A0A2H0UX27"/>
<evidence type="ECO:0000313" key="6">
    <source>
        <dbReference type="Proteomes" id="UP000230882"/>
    </source>
</evidence>
<feature type="binding site" evidence="3">
    <location>
        <position position="10"/>
    </location>
    <ligand>
        <name>a divalent metal cation</name>
        <dbReference type="ChEBI" id="CHEBI:60240"/>
        <label>1</label>
    </ligand>
</feature>
<keyword evidence="1 3" id="KW-0479">Metal-binding</keyword>
<feature type="binding site" evidence="3">
    <location>
        <position position="111"/>
    </location>
    <ligand>
        <name>a divalent metal cation</name>
        <dbReference type="ChEBI" id="CHEBI:60240"/>
        <label>1</label>
    </ligand>
</feature>
<reference evidence="6" key="1">
    <citation type="submission" date="2017-09" db="EMBL/GenBank/DDBJ databases">
        <title>Depth-based differentiation of microbial function through sediment-hosted aquifers and enrichment of novel symbionts in the deep terrestrial subsurface.</title>
        <authorList>
            <person name="Probst A.J."/>
            <person name="Ladd B."/>
            <person name="Jarett J.K."/>
            <person name="Geller-Mcgrath D.E."/>
            <person name="Sieber C.M.K."/>
            <person name="Emerson J.B."/>
            <person name="Anantharaman K."/>
            <person name="Thomas B.C."/>
            <person name="Malmstrom R."/>
            <person name="Stieglmeier M."/>
            <person name="Klingl A."/>
            <person name="Woyke T."/>
            <person name="Ryan C.M."/>
            <person name="Banfield J.F."/>
        </authorList>
    </citation>
    <scope>NUCLEOTIDE SEQUENCE [LARGE SCALE GENOMIC DNA]</scope>
</reference>
<comment type="caution">
    <text evidence="5">The sequence shown here is derived from an EMBL/GenBank/DDBJ whole genome shotgun (WGS) entry which is preliminary data.</text>
</comment>
<dbReference type="InterPro" id="IPR001130">
    <property type="entry name" value="TatD-like"/>
</dbReference>